<dbReference type="PANTHER" id="PTHR10996:SF283">
    <property type="entry name" value="GLYOXYLATE_HYDROXYPYRUVATE REDUCTASE B"/>
    <property type="match status" value="1"/>
</dbReference>
<dbReference type="RefSeq" id="WP_251222130.1">
    <property type="nucleotide sequence ID" value="NZ_JAMBOL010000002.1"/>
</dbReference>
<name>A0A9X2DMH5_9BACI</name>
<feature type="domain" description="D-isomer specific 2-hydroxyacid dehydrogenase NAD-binding" evidence="11">
    <location>
        <begin position="108"/>
        <end position="287"/>
    </location>
</feature>
<dbReference type="SUPFAM" id="SSF52283">
    <property type="entry name" value="Formate/glycerate dehydrogenase catalytic domain-like"/>
    <property type="match status" value="1"/>
</dbReference>
<evidence type="ECO:0000256" key="5">
    <source>
        <dbReference type="ARBA" id="ARBA00061278"/>
    </source>
</evidence>
<dbReference type="EC" id="1.1.1.79" evidence="6"/>
<dbReference type="FunFam" id="3.40.50.720:FF:000026">
    <property type="entry name" value="Glyoxylate/hydroxypyruvate reductase B"/>
    <property type="match status" value="1"/>
</dbReference>
<dbReference type="AlphaFoldDB" id="A0A9X2DMH5"/>
<evidence type="ECO:0000256" key="3">
    <source>
        <dbReference type="ARBA" id="ARBA00052239"/>
    </source>
</evidence>
<evidence type="ECO:0000313" key="13">
    <source>
        <dbReference type="Proteomes" id="UP001139179"/>
    </source>
</evidence>
<dbReference type="GO" id="GO:0051287">
    <property type="term" value="F:NAD binding"/>
    <property type="evidence" value="ECO:0007669"/>
    <property type="project" value="InterPro"/>
</dbReference>
<evidence type="ECO:0000256" key="9">
    <source>
        <dbReference type="RuleBase" id="RU003719"/>
    </source>
</evidence>
<dbReference type="GO" id="GO:0016618">
    <property type="term" value="F:hydroxypyruvate reductase [NAD(P)H] activity"/>
    <property type="evidence" value="ECO:0007669"/>
    <property type="project" value="UniProtKB-EC"/>
</dbReference>
<proteinExistence type="inferred from homology"/>
<accession>A0A9X2DMH5</accession>
<dbReference type="InterPro" id="IPR050223">
    <property type="entry name" value="D-isomer_2-hydroxyacid_DH"/>
</dbReference>
<feature type="domain" description="D-isomer specific 2-hydroxyacid dehydrogenase catalytic" evidence="10">
    <location>
        <begin position="10"/>
        <end position="319"/>
    </location>
</feature>
<dbReference type="InterPro" id="IPR006139">
    <property type="entry name" value="D-isomer_2_OHA_DH_cat_dom"/>
</dbReference>
<evidence type="ECO:0000256" key="4">
    <source>
        <dbReference type="ARBA" id="ARBA00052769"/>
    </source>
</evidence>
<dbReference type="Pfam" id="PF02826">
    <property type="entry name" value="2-Hacid_dh_C"/>
    <property type="match status" value="1"/>
</dbReference>
<dbReference type="Pfam" id="PF00389">
    <property type="entry name" value="2-Hacid_dh"/>
    <property type="match status" value="1"/>
</dbReference>
<comment type="catalytic activity">
    <reaction evidence="2">
        <text>(R)-glycerate + NAD(+) = 3-hydroxypyruvate + NADH + H(+)</text>
        <dbReference type="Rhea" id="RHEA:17905"/>
        <dbReference type="ChEBI" id="CHEBI:15378"/>
        <dbReference type="ChEBI" id="CHEBI:16659"/>
        <dbReference type="ChEBI" id="CHEBI:17180"/>
        <dbReference type="ChEBI" id="CHEBI:57540"/>
        <dbReference type="ChEBI" id="CHEBI:57945"/>
        <dbReference type="EC" id="1.1.1.81"/>
    </reaction>
</comment>
<comment type="caution">
    <text evidence="12">The sequence shown here is derived from an EMBL/GenBank/DDBJ whole genome shotgun (WGS) entry which is preliminary data.</text>
</comment>
<evidence type="ECO:0000256" key="7">
    <source>
        <dbReference type="ARBA" id="ARBA00066674"/>
    </source>
</evidence>
<dbReference type="InterPro" id="IPR006140">
    <property type="entry name" value="D-isomer_DH_NAD-bd"/>
</dbReference>
<dbReference type="GO" id="GO:0030267">
    <property type="term" value="F:glyoxylate reductase (NADPH) activity"/>
    <property type="evidence" value="ECO:0007669"/>
    <property type="project" value="UniProtKB-EC"/>
</dbReference>
<dbReference type="SUPFAM" id="SSF51735">
    <property type="entry name" value="NAD(P)-binding Rossmann-fold domains"/>
    <property type="match status" value="1"/>
</dbReference>
<dbReference type="Proteomes" id="UP001139179">
    <property type="component" value="Unassembled WGS sequence"/>
</dbReference>
<sequence>MKQKVLSYMRVDERVLAELEKEFDVTSFQNHEYVGDPRFDQALKEADGIIGLALKVTKELLELAPNVKIVSNVSVGYDNLDLEELTKRQIMATNTPNILDDTTADAMFGLLLATARRIPELDHYVKAGQWTVSLQPEQYGIDVHHKTLGIIGMGNIGTAIAKRAHLGFDMKILYHNRSRRTEAEERFQATYCELDELLERSDYVCLMVPASKATKHLIGKAEFQRMKRTAIFINGSRGQNIDEEALYEALVQGEIRAAGMDVFTEEPTRPDNPLLSLSNVVTLPHIGSSTIECEYQMSKLAADNLRKGLQGQKPPTLINEEVWNRREP</sequence>
<evidence type="ECO:0000259" key="10">
    <source>
        <dbReference type="Pfam" id="PF00389"/>
    </source>
</evidence>
<evidence type="ECO:0000256" key="1">
    <source>
        <dbReference type="ARBA" id="ARBA00023002"/>
    </source>
</evidence>
<dbReference type="InterPro" id="IPR029752">
    <property type="entry name" value="D-isomer_DH_CS1"/>
</dbReference>
<comment type="catalytic activity">
    <reaction evidence="4">
        <text>glycolate + NADP(+) = glyoxylate + NADPH + H(+)</text>
        <dbReference type="Rhea" id="RHEA:10992"/>
        <dbReference type="ChEBI" id="CHEBI:15378"/>
        <dbReference type="ChEBI" id="CHEBI:29805"/>
        <dbReference type="ChEBI" id="CHEBI:36655"/>
        <dbReference type="ChEBI" id="CHEBI:57783"/>
        <dbReference type="ChEBI" id="CHEBI:58349"/>
        <dbReference type="EC" id="1.1.1.79"/>
    </reaction>
</comment>
<organism evidence="12 13">
    <name type="scientific">Halalkalibacter oceani</name>
    <dbReference type="NCBI Taxonomy" id="1653776"/>
    <lineage>
        <taxon>Bacteria</taxon>
        <taxon>Bacillati</taxon>
        <taxon>Bacillota</taxon>
        <taxon>Bacilli</taxon>
        <taxon>Bacillales</taxon>
        <taxon>Bacillaceae</taxon>
        <taxon>Halalkalibacter</taxon>
    </lineage>
</organism>
<keyword evidence="1 9" id="KW-0560">Oxidoreductase</keyword>
<dbReference type="Gene3D" id="3.40.50.720">
    <property type="entry name" value="NAD(P)-binding Rossmann-like Domain"/>
    <property type="match status" value="2"/>
</dbReference>
<dbReference type="InterPro" id="IPR036291">
    <property type="entry name" value="NAD(P)-bd_dom_sf"/>
</dbReference>
<evidence type="ECO:0000256" key="8">
    <source>
        <dbReference type="ARBA" id="ARBA00073362"/>
    </source>
</evidence>
<evidence type="ECO:0000256" key="2">
    <source>
        <dbReference type="ARBA" id="ARBA00051801"/>
    </source>
</evidence>
<dbReference type="CDD" id="cd05301">
    <property type="entry name" value="GDH"/>
    <property type="match status" value="1"/>
</dbReference>
<dbReference type="EMBL" id="JAMBOL010000002">
    <property type="protein sequence ID" value="MCM3713324.1"/>
    <property type="molecule type" value="Genomic_DNA"/>
</dbReference>
<reference evidence="12" key="1">
    <citation type="submission" date="2022-05" db="EMBL/GenBank/DDBJ databases">
        <title>Comparative Genomics of Spacecraft Associated Microbes.</title>
        <authorList>
            <person name="Tran M.T."/>
            <person name="Wright A."/>
            <person name="Seuylemezian A."/>
            <person name="Eisen J."/>
            <person name="Coil D."/>
        </authorList>
    </citation>
    <scope>NUCLEOTIDE SEQUENCE</scope>
    <source>
        <strain evidence="12">214.1.1</strain>
    </source>
</reference>
<dbReference type="PROSITE" id="PS00065">
    <property type="entry name" value="D_2_HYDROXYACID_DH_1"/>
    <property type="match status" value="1"/>
</dbReference>
<evidence type="ECO:0000313" key="12">
    <source>
        <dbReference type="EMBL" id="MCM3713324.1"/>
    </source>
</evidence>
<protein>
    <recommendedName>
        <fullName evidence="8">Glyoxylate/hydroxypyruvate reductase B</fullName>
        <ecNumber evidence="6">1.1.1.79</ecNumber>
        <ecNumber evidence="7">1.1.1.81</ecNumber>
    </recommendedName>
</protein>
<comment type="similarity">
    <text evidence="5">Belongs to the D-isomer specific 2-hydroxyacid dehydrogenase family. GhrB subfamily.</text>
</comment>
<dbReference type="PANTHER" id="PTHR10996">
    <property type="entry name" value="2-HYDROXYACID DEHYDROGENASE-RELATED"/>
    <property type="match status" value="1"/>
</dbReference>
<dbReference type="GO" id="GO:0005829">
    <property type="term" value="C:cytosol"/>
    <property type="evidence" value="ECO:0007669"/>
    <property type="project" value="TreeGrafter"/>
</dbReference>
<evidence type="ECO:0000259" key="11">
    <source>
        <dbReference type="Pfam" id="PF02826"/>
    </source>
</evidence>
<dbReference type="EC" id="1.1.1.81" evidence="7"/>
<comment type="catalytic activity">
    <reaction evidence="3">
        <text>(R)-glycerate + NADP(+) = 3-hydroxypyruvate + NADPH + H(+)</text>
        <dbReference type="Rhea" id="RHEA:18657"/>
        <dbReference type="ChEBI" id="CHEBI:15378"/>
        <dbReference type="ChEBI" id="CHEBI:16659"/>
        <dbReference type="ChEBI" id="CHEBI:17180"/>
        <dbReference type="ChEBI" id="CHEBI:57783"/>
        <dbReference type="ChEBI" id="CHEBI:58349"/>
        <dbReference type="EC" id="1.1.1.81"/>
    </reaction>
</comment>
<evidence type="ECO:0000256" key="6">
    <source>
        <dbReference type="ARBA" id="ARBA00066661"/>
    </source>
</evidence>
<keyword evidence="13" id="KW-1185">Reference proteome</keyword>
<gene>
    <name evidence="12" type="ORF">M3202_04440</name>
</gene>